<accession>A0A2N9EFX8</accession>
<reference evidence="2" key="1">
    <citation type="submission" date="2018-02" db="EMBL/GenBank/DDBJ databases">
        <authorList>
            <person name="Cohen D.B."/>
            <person name="Kent A.D."/>
        </authorList>
    </citation>
    <scope>NUCLEOTIDE SEQUENCE</scope>
</reference>
<evidence type="ECO:0000313" key="2">
    <source>
        <dbReference type="EMBL" id="SPC77867.1"/>
    </source>
</evidence>
<evidence type="ECO:0000259" key="1">
    <source>
        <dbReference type="Pfam" id="PF13966"/>
    </source>
</evidence>
<dbReference type="InterPro" id="IPR026960">
    <property type="entry name" value="RVT-Znf"/>
</dbReference>
<name>A0A2N9EFX8_FAGSY</name>
<protein>
    <recommendedName>
        <fullName evidence="1">Reverse transcriptase zinc-binding domain-containing protein</fullName>
    </recommendedName>
</protein>
<feature type="domain" description="Reverse transcriptase zinc-binding" evidence="1">
    <location>
        <begin position="54"/>
        <end position="141"/>
    </location>
</feature>
<sequence length="272" mass="30955">MVESLINPTTKEWDQEFLQHLFDPESIAGINKIVIPMSLTQDKLIWMKDPKGQFTVKSSYRANHVSHLNVSNAGVWHNLWKLKLHERLKVFLWRIGLGALPTKKLLAPRMGSHDTHCHLCGATEETDIHLFFECPLSRAIWFGCSWSLRVDCLNLSSREDILKFAFDPLPCNLLQVHNKKDLDMRCTIQVALTLEAIWNLRNLVAHGNADINILTTLKGLELKAQEHVKNLCIEEKVNSREPSCWSLPPFGTIKLNVDAAVYNECTKLAVVA</sequence>
<organism evidence="2">
    <name type="scientific">Fagus sylvatica</name>
    <name type="common">Beechnut</name>
    <dbReference type="NCBI Taxonomy" id="28930"/>
    <lineage>
        <taxon>Eukaryota</taxon>
        <taxon>Viridiplantae</taxon>
        <taxon>Streptophyta</taxon>
        <taxon>Embryophyta</taxon>
        <taxon>Tracheophyta</taxon>
        <taxon>Spermatophyta</taxon>
        <taxon>Magnoliopsida</taxon>
        <taxon>eudicotyledons</taxon>
        <taxon>Gunneridae</taxon>
        <taxon>Pentapetalae</taxon>
        <taxon>rosids</taxon>
        <taxon>fabids</taxon>
        <taxon>Fagales</taxon>
        <taxon>Fagaceae</taxon>
        <taxon>Fagus</taxon>
    </lineage>
</organism>
<dbReference type="AlphaFoldDB" id="A0A2N9EFX8"/>
<proteinExistence type="predicted"/>
<gene>
    <name evidence="2" type="ORF">FSB_LOCUS5749</name>
</gene>
<dbReference type="EMBL" id="OIVN01000298">
    <property type="protein sequence ID" value="SPC77867.1"/>
    <property type="molecule type" value="Genomic_DNA"/>
</dbReference>
<dbReference type="Pfam" id="PF13966">
    <property type="entry name" value="zf-RVT"/>
    <property type="match status" value="1"/>
</dbReference>